<dbReference type="Proteomes" id="UP001163726">
    <property type="component" value="Chromosome"/>
</dbReference>
<dbReference type="RefSeq" id="WP_268073146.1">
    <property type="nucleotide sequence ID" value="NZ_CP109965.1"/>
</dbReference>
<dbReference type="PROSITE" id="PS50076">
    <property type="entry name" value="DNAJ_2"/>
    <property type="match status" value="1"/>
</dbReference>
<dbReference type="InterPro" id="IPR004640">
    <property type="entry name" value="HscB"/>
</dbReference>
<dbReference type="SUPFAM" id="SSF46565">
    <property type="entry name" value="Chaperone J-domain"/>
    <property type="match status" value="1"/>
</dbReference>
<gene>
    <name evidence="4 6" type="primary">hscB</name>
    <name evidence="6" type="ORF">OLW01_07415</name>
</gene>
<dbReference type="SMART" id="SM00271">
    <property type="entry name" value="DnaJ"/>
    <property type="match status" value="1"/>
</dbReference>
<feature type="domain" description="J" evidence="5">
    <location>
        <begin position="2"/>
        <end position="74"/>
    </location>
</feature>
<dbReference type="Gene3D" id="1.10.287.110">
    <property type="entry name" value="DnaJ domain"/>
    <property type="match status" value="1"/>
</dbReference>
<evidence type="ECO:0000256" key="2">
    <source>
        <dbReference type="ARBA" id="ARBA00023186"/>
    </source>
</evidence>
<organism evidence="6 7">
    <name type="scientific">Catenovulum adriaticum</name>
    <dbReference type="NCBI Taxonomy" id="2984846"/>
    <lineage>
        <taxon>Bacteria</taxon>
        <taxon>Pseudomonadati</taxon>
        <taxon>Pseudomonadota</taxon>
        <taxon>Gammaproteobacteria</taxon>
        <taxon>Alteromonadales</taxon>
        <taxon>Alteromonadaceae</taxon>
        <taxon>Catenovulum</taxon>
    </lineage>
</organism>
<dbReference type="PANTHER" id="PTHR14021:SF15">
    <property type="entry name" value="IRON-SULFUR CLUSTER CO-CHAPERONE PROTEIN HSCB"/>
    <property type="match status" value="1"/>
</dbReference>
<dbReference type="Gene3D" id="1.20.1280.20">
    <property type="entry name" value="HscB, C-terminal domain"/>
    <property type="match status" value="1"/>
</dbReference>
<evidence type="ECO:0000256" key="4">
    <source>
        <dbReference type="HAMAP-Rule" id="MF_00682"/>
    </source>
</evidence>
<dbReference type="PANTHER" id="PTHR14021">
    <property type="entry name" value="IRON-SULFUR CLUSTER CO-CHAPERONE PROTEIN HSCB"/>
    <property type="match status" value="1"/>
</dbReference>
<sequence length="171" mass="19640">MNFFELFNLEAGYDLDVKLLAERYRQLQRAFHPDKYASGSESERLLAVKKSAQINDAFSTLKSPVARAEYLLNLVGIDLAHETKTLQDPEFLMQQMEYREHLEDVQAMSDPFPAIVDFEKTLAQEQATLQQSISQQLADAAYDDAANSVRKLKFIIKLNHELERLEDQVTN</sequence>
<keyword evidence="7" id="KW-1185">Reference proteome</keyword>
<name>A0ABY7AHU1_9ALTE</name>
<dbReference type="NCBIfam" id="TIGR00714">
    <property type="entry name" value="hscB"/>
    <property type="match status" value="1"/>
</dbReference>
<dbReference type="InterPro" id="IPR009073">
    <property type="entry name" value="HscB_oligo_C"/>
</dbReference>
<evidence type="ECO:0000259" key="5">
    <source>
        <dbReference type="PROSITE" id="PS50076"/>
    </source>
</evidence>
<proteinExistence type="inferred from homology"/>
<dbReference type="InterPro" id="IPR036869">
    <property type="entry name" value="J_dom_sf"/>
</dbReference>
<dbReference type="InterPro" id="IPR001623">
    <property type="entry name" value="DnaJ_domain"/>
</dbReference>
<dbReference type="EMBL" id="CP109965">
    <property type="protein sequence ID" value="WAJ69024.1"/>
    <property type="molecule type" value="Genomic_DNA"/>
</dbReference>
<evidence type="ECO:0000256" key="3">
    <source>
        <dbReference type="ARBA" id="ARBA00025596"/>
    </source>
</evidence>
<evidence type="ECO:0000313" key="7">
    <source>
        <dbReference type="Proteomes" id="UP001163726"/>
    </source>
</evidence>
<accession>A0ABY7AHU1</accession>
<reference evidence="6" key="1">
    <citation type="submission" date="2022-10" db="EMBL/GenBank/DDBJ databases">
        <title>Catenovulum adriacola sp. nov. isolated in the Harbour of Susak.</title>
        <authorList>
            <person name="Schoch T."/>
            <person name="Reich S.J."/>
            <person name="Stoeferle S."/>
            <person name="Flaiz M."/>
            <person name="Kazda M."/>
            <person name="Riedel C.U."/>
            <person name="Duerre P."/>
        </authorList>
    </citation>
    <scope>NUCLEOTIDE SEQUENCE</scope>
    <source>
        <strain evidence="6">TS8</strain>
    </source>
</reference>
<keyword evidence="2 4" id="KW-0143">Chaperone</keyword>
<dbReference type="SUPFAM" id="SSF47144">
    <property type="entry name" value="HSC20 (HSCB), C-terminal oligomerisation domain"/>
    <property type="match status" value="1"/>
</dbReference>
<comment type="similarity">
    <text evidence="1 4">Belongs to the HscB family.</text>
</comment>
<dbReference type="CDD" id="cd06257">
    <property type="entry name" value="DnaJ"/>
    <property type="match status" value="1"/>
</dbReference>
<dbReference type="InterPro" id="IPR036386">
    <property type="entry name" value="HscB_C_sf"/>
</dbReference>
<comment type="subunit">
    <text evidence="4">Interacts with HscA and stimulates its ATPase activity.</text>
</comment>
<comment type="function">
    <text evidence="3 4">Co-chaperone involved in the maturation of iron-sulfur cluster-containing proteins. Seems to help targeting proteins to be folded toward HscA.</text>
</comment>
<protein>
    <recommendedName>
        <fullName evidence="4">Co-chaperone protein HscB homolog</fullName>
    </recommendedName>
</protein>
<dbReference type="HAMAP" id="MF_00682">
    <property type="entry name" value="HscB"/>
    <property type="match status" value="1"/>
</dbReference>
<dbReference type="NCBIfam" id="NF003449">
    <property type="entry name" value="PRK05014.1"/>
    <property type="match status" value="1"/>
</dbReference>
<evidence type="ECO:0000313" key="6">
    <source>
        <dbReference type="EMBL" id="WAJ69024.1"/>
    </source>
</evidence>
<dbReference type="Pfam" id="PF07743">
    <property type="entry name" value="HSCB_C"/>
    <property type="match status" value="1"/>
</dbReference>
<evidence type="ECO:0000256" key="1">
    <source>
        <dbReference type="ARBA" id="ARBA00010476"/>
    </source>
</evidence>